<accession>A0A9Q3PDE9</accession>
<evidence type="ECO:0000313" key="3">
    <source>
        <dbReference type="Proteomes" id="UP000765509"/>
    </source>
</evidence>
<reference evidence="2" key="1">
    <citation type="submission" date="2021-03" db="EMBL/GenBank/DDBJ databases">
        <title>Draft genome sequence of rust myrtle Austropuccinia psidii MF-1, a brazilian biotype.</title>
        <authorList>
            <person name="Quecine M.C."/>
            <person name="Pachon D.M.R."/>
            <person name="Bonatelli M.L."/>
            <person name="Correr F.H."/>
            <person name="Franceschini L.M."/>
            <person name="Leite T.F."/>
            <person name="Margarido G.R.A."/>
            <person name="Almeida C.A."/>
            <person name="Ferrarezi J.A."/>
            <person name="Labate C.A."/>
        </authorList>
    </citation>
    <scope>NUCLEOTIDE SEQUENCE</scope>
    <source>
        <strain evidence="2">MF-1</strain>
    </source>
</reference>
<evidence type="ECO:0000313" key="2">
    <source>
        <dbReference type="EMBL" id="MBW0555831.1"/>
    </source>
</evidence>
<feature type="compositionally biased region" description="Polar residues" evidence="1">
    <location>
        <begin position="114"/>
        <end position="125"/>
    </location>
</feature>
<feature type="region of interest" description="Disordered" evidence="1">
    <location>
        <begin position="55"/>
        <end position="125"/>
    </location>
</feature>
<sequence>MVHMKILKKCGGELEPALRSRCIEPCSTEEYINALEDIVTRTKIGRTWKKLYIKSPNRPFTKKDKSKESFNPNTSNSNEKRKCHKCGEDHNDKEEESDSGKDAEDSENSESDETNIINAQIHNID</sequence>
<feature type="compositionally biased region" description="Basic and acidic residues" evidence="1">
    <location>
        <begin position="85"/>
        <end position="103"/>
    </location>
</feature>
<comment type="caution">
    <text evidence="2">The sequence shown here is derived from an EMBL/GenBank/DDBJ whole genome shotgun (WGS) entry which is preliminary data.</text>
</comment>
<dbReference type="OrthoDB" id="2507294at2759"/>
<organism evidence="2 3">
    <name type="scientific">Austropuccinia psidii MF-1</name>
    <dbReference type="NCBI Taxonomy" id="1389203"/>
    <lineage>
        <taxon>Eukaryota</taxon>
        <taxon>Fungi</taxon>
        <taxon>Dikarya</taxon>
        <taxon>Basidiomycota</taxon>
        <taxon>Pucciniomycotina</taxon>
        <taxon>Pucciniomycetes</taxon>
        <taxon>Pucciniales</taxon>
        <taxon>Sphaerophragmiaceae</taxon>
        <taxon>Austropuccinia</taxon>
    </lineage>
</organism>
<protein>
    <submittedName>
        <fullName evidence="2">Uncharacterized protein</fullName>
    </submittedName>
</protein>
<keyword evidence="3" id="KW-1185">Reference proteome</keyword>
<name>A0A9Q3PDE9_9BASI</name>
<evidence type="ECO:0000256" key="1">
    <source>
        <dbReference type="SAM" id="MobiDB-lite"/>
    </source>
</evidence>
<dbReference type="Proteomes" id="UP000765509">
    <property type="component" value="Unassembled WGS sequence"/>
</dbReference>
<feature type="compositionally biased region" description="Acidic residues" evidence="1">
    <location>
        <begin position="104"/>
        <end position="113"/>
    </location>
</feature>
<dbReference type="EMBL" id="AVOT02062968">
    <property type="protein sequence ID" value="MBW0555831.1"/>
    <property type="molecule type" value="Genomic_DNA"/>
</dbReference>
<dbReference type="AlphaFoldDB" id="A0A9Q3PDE9"/>
<proteinExistence type="predicted"/>
<gene>
    <name evidence="2" type="ORF">O181_095546</name>
</gene>